<dbReference type="GO" id="GO:0005829">
    <property type="term" value="C:cytosol"/>
    <property type="evidence" value="ECO:0007669"/>
    <property type="project" value="TreeGrafter"/>
</dbReference>
<evidence type="ECO:0000256" key="1">
    <source>
        <dbReference type="ARBA" id="ARBA00022679"/>
    </source>
</evidence>
<dbReference type="EMBL" id="SORZ01000001">
    <property type="protein sequence ID" value="TPW35532.1"/>
    <property type="molecule type" value="Genomic_DNA"/>
</dbReference>
<name>A0A506UQH6_9PROT</name>
<reference evidence="4 5" key="1">
    <citation type="submission" date="2019-03" db="EMBL/GenBank/DDBJ databases">
        <title>The complete genome sequence of Neokomagataea sp. Jb2 NBRC113641.</title>
        <authorList>
            <person name="Chua K.-O."/>
            <person name="Chan K.-G."/>
            <person name="See-Too W.-S."/>
        </authorList>
    </citation>
    <scope>NUCLEOTIDE SEQUENCE [LARGE SCALE GENOMIC DNA]</scope>
    <source>
        <strain evidence="4 5">Jb2</strain>
    </source>
</reference>
<dbReference type="Proteomes" id="UP000315037">
    <property type="component" value="Unassembled WGS sequence"/>
</dbReference>
<proteinExistence type="predicted"/>
<organism evidence="4 5">
    <name type="scientific">Oecophyllibacter saccharovorans</name>
    <dbReference type="NCBI Taxonomy" id="2558360"/>
    <lineage>
        <taxon>Bacteria</taxon>
        <taxon>Pseudomonadati</taxon>
        <taxon>Pseudomonadota</taxon>
        <taxon>Alphaproteobacteria</taxon>
        <taxon>Acetobacterales</taxon>
        <taxon>Acetobacteraceae</taxon>
        <taxon>Oecophyllibacter</taxon>
    </lineage>
</organism>
<evidence type="ECO:0000256" key="2">
    <source>
        <dbReference type="ARBA" id="ARBA00022695"/>
    </source>
</evidence>
<dbReference type="Pfam" id="PF02348">
    <property type="entry name" value="CTP_transf_3"/>
    <property type="match status" value="1"/>
</dbReference>
<gene>
    <name evidence="4" type="ORF">E3202_00710</name>
</gene>
<dbReference type="GO" id="GO:0009103">
    <property type="term" value="P:lipopolysaccharide biosynthetic process"/>
    <property type="evidence" value="ECO:0007669"/>
    <property type="project" value="UniProtKB-KW"/>
</dbReference>
<dbReference type="Gene3D" id="3.90.550.10">
    <property type="entry name" value="Spore Coat Polysaccharide Biosynthesis Protein SpsA, Chain A"/>
    <property type="match status" value="1"/>
</dbReference>
<dbReference type="PANTHER" id="PTHR42866:SF2">
    <property type="entry name" value="3-DEOXY-MANNO-OCTULOSONATE CYTIDYLYLTRANSFERASE, MITOCHONDRIAL"/>
    <property type="match status" value="1"/>
</dbReference>
<evidence type="ECO:0000313" key="5">
    <source>
        <dbReference type="Proteomes" id="UP000315037"/>
    </source>
</evidence>
<dbReference type="GO" id="GO:0008690">
    <property type="term" value="F:3-deoxy-manno-octulosonate cytidylyltransferase activity"/>
    <property type="evidence" value="ECO:0007669"/>
    <property type="project" value="UniProtKB-EC"/>
</dbReference>
<dbReference type="EC" id="2.7.7.38" evidence="4"/>
<dbReference type="NCBIfam" id="NF003948">
    <property type="entry name" value="PRK05450.1-1"/>
    <property type="match status" value="1"/>
</dbReference>
<keyword evidence="1 4" id="KW-0808">Transferase</keyword>
<accession>A0A506UQH6</accession>
<dbReference type="CDD" id="cd02517">
    <property type="entry name" value="CMP-KDO-Synthetase"/>
    <property type="match status" value="1"/>
</dbReference>
<keyword evidence="2 4" id="KW-0548">Nucleotidyltransferase</keyword>
<keyword evidence="3" id="KW-0448">Lipopolysaccharide biosynthesis</keyword>
<sequence length="265" mass="28315">MRPVVVIPARLASTRLPRKPLADIGGQPMIAHVARRARVAGLGPVVVAADSVEILAAIEDLQGVTGILTPPDLQSGSDRVAAALKHFDPAGVHDVVVNLQGDLPLVEPDSVARALLPLQDPRIDLGTLVTQVRSPAEAQTDSVVKAVCAFPAEGEAGGPEDRQTARALYFSRQPVPWGPGPLWHHVGIYAWRRQALEKFVQLPPGLLEQRESLEQLRALEAGMAIGCAWIARSFPGVDTPGDLARVRKLVQEGNLAEAEEVGWPS</sequence>
<evidence type="ECO:0000313" key="4">
    <source>
        <dbReference type="EMBL" id="TPW35532.1"/>
    </source>
</evidence>
<dbReference type="InterPro" id="IPR003329">
    <property type="entry name" value="Cytidylyl_trans"/>
</dbReference>
<dbReference type="SUPFAM" id="SSF53448">
    <property type="entry name" value="Nucleotide-diphospho-sugar transferases"/>
    <property type="match status" value="1"/>
</dbReference>
<dbReference type="InterPro" id="IPR004528">
    <property type="entry name" value="KdsB"/>
</dbReference>
<dbReference type="AlphaFoldDB" id="A0A506UQH6"/>
<comment type="caution">
    <text evidence="4">The sequence shown here is derived from an EMBL/GenBank/DDBJ whole genome shotgun (WGS) entry which is preliminary data.</text>
</comment>
<dbReference type="RefSeq" id="WP_165600039.1">
    <property type="nucleotide sequence ID" value="NZ_SORZ01000001.1"/>
</dbReference>
<keyword evidence="5" id="KW-1185">Reference proteome</keyword>
<dbReference type="NCBIfam" id="NF003952">
    <property type="entry name" value="PRK05450.1-5"/>
    <property type="match status" value="1"/>
</dbReference>
<evidence type="ECO:0000256" key="3">
    <source>
        <dbReference type="ARBA" id="ARBA00022985"/>
    </source>
</evidence>
<protein>
    <submittedName>
        <fullName evidence="4">3-deoxy-manno-octulosonate cytidylyltransferase</fullName>
        <ecNumber evidence="4">2.7.7.38</ecNumber>
    </submittedName>
</protein>
<dbReference type="InterPro" id="IPR029044">
    <property type="entry name" value="Nucleotide-diphossugar_trans"/>
</dbReference>
<dbReference type="PANTHER" id="PTHR42866">
    <property type="entry name" value="3-DEOXY-MANNO-OCTULOSONATE CYTIDYLYLTRANSFERASE"/>
    <property type="match status" value="1"/>
</dbReference>